<keyword evidence="5" id="KW-0804">Transcription</keyword>
<dbReference type="PANTHER" id="PTHR43133">
    <property type="entry name" value="RNA POLYMERASE ECF-TYPE SIGMA FACTO"/>
    <property type="match status" value="1"/>
</dbReference>
<protein>
    <submittedName>
        <fullName evidence="8">Sigma-70 family RNA polymerase sigma factor</fullName>
    </submittedName>
</protein>
<evidence type="ECO:0000256" key="4">
    <source>
        <dbReference type="ARBA" id="ARBA00023125"/>
    </source>
</evidence>
<dbReference type="InterPro" id="IPR039425">
    <property type="entry name" value="RNA_pol_sigma-70-like"/>
</dbReference>
<dbReference type="Pfam" id="PF04542">
    <property type="entry name" value="Sigma70_r2"/>
    <property type="match status" value="1"/>
</dbReference>
<keyword evidence="2" id="KW-0805">Transcription regulation</keyword>
<gene>
    <name evidence="8" type="ORF">POL25_34730</name>
</gene>
<proteinExistence type="inferred from homology"/>
<evidence type="ECO:0000259" key="7">
    <source>
        <dbReference type="Pfam" id="PF08281"/>
    </source>
</evidence>
<evidence type="ECO:0000313" key="8">
    <source>
        <dbReference type="EMBL" id="MDC0722109.1"/>
    </source>
</evidence>
<evidence type="ECO:0000313" key="9">
    <source>
        <dbReference type="Proteomes" id="UP001221686"/>
    </source>
</evidence>
<dbReference type="InterPro" id="IPR013249">
    <property type="entry name" value="RNA_pol_sigma70_r4_t2"/>
</dbReference>
<dbReference type="InterPro" id="IPR013325">
    <property type="entry name" value="RNA_pol_sigma_r2"/>
</dbReference>
<feature type="domain" description="RNA polymerase sigma factor 70 region 4 type 2" evidence="7">
    <location>
        <begin position="119"/>
        <end position="171"/>
    </location>
</feature>
<evidence type="ECO:0000256" key="1">
    <source>
        <dbReference type="ARBA" id="ARBA00010641"/>
    </source>
</evidence>
<dbReference type="Pfam" id="PF08281">
    <property type="entry name" value="Sigma70_r4_2"/>
    <property type="match status" value="1"/>
</dbReference>
<dbReference type="PANTHER" id="PTHR43133:SF8">
    <property type="entry name" value="RNA POLYMERASE SIGMA FACTOR HI_1459-RELATED"/>
    <property type="match status" value="1"/>
</dbReference>
<keyword evidence="9" id="KW-1185">Reference proteome</keyword>
<comment type="similarity">
    <text evidence="1">Belongs to the sigma-70 factor family. ECF subfamily.</text>
</comment>
<evidence type="ECO:0000256" key="5">
    <source>
        <dbReference type="ARBA" id="ARBA00023163"/>
    </source>
</evidence>
<feature type="domain" description="RNA polymerase sigma-70 region 2" evidence="6">
    <location>
        <begin position="23"/>
        <end position="90"/>
    </location>
</feature>
<keyword evidence="3" id="KW-0731">Sigma factor</keyword>
<evidence type="ECO:0000259" key="6">
    <source>
        <dbReference type="Pfam" id="PF04542"/>
    </source>
</evidence>
<dbReference type="InterPro" id="IPR014284">
    <property type="entry name" value="RNA_pol_sigma-70_dom"/>
</dbReference>
<dbReference type="NCBIfam" id="TIGR02937">
    <property type="entry name" value="sigma70-ECF"/>
    <property type="match status" value="1"/>
</dbReference>
<sequence length="207" mass="23142">MHEDDAVLLSAWGAGDGEAGSRLFTRHYRSVYRFFSNKLASLAAVEDLVQQTFTACVEARARFRGDASFRTFVLAIARNLLLKHLRDRRKDPDIDADAVSLADCGLGASTVVGMRREQQLLLTALRRIAIDSQVVFEMTYWEQMPAREIAAILGETEAAIRGRLRKAKLELRGAIEALARTPDEVSSTIDGLDRWADGLRNYWDAGR</sequence>
<dbReference type="InterPro" id="IPR036388">
    <property type="entry name" value="WH-like_DNA-bd_sf"/>
</dbReference>
<dbReference type="EMBL" id="JAQNDL010000003">
    <property type="protein sequence ID" value="MDC0722109.1"/>
    <property type="molecule type" value="Genomic_DNA"/>
</dbReference>
<name>A0ABT5E9S1_9BACT</name>
<dbReference type="InterPro" id="IPR007627">
    <property type="entry name" value="RNA_pol_sigma70_r2"/>
</dbReference>
<keyword evidence="4" id="KW-0238">DNA-binding</keyword>
<comment type="caution">
    <text evidence="8">The sequence shown here is derived from an EMBL/GenBank/DDBJ whole genome shotgun (WGS) entry which is preliminary data.</text>
</comment>
<dbReference type="Gene3D" id="1.10.10.10">
    <property type="entry name" value="Winged helix-like DNA-binding domain superfamily/Winged helix DNA-binding domain"/>
    <property type="match status" value="1"/>
</dbReference>
<reference evidence="8 9" key="1">
    <citation type="submission" date="2022-11" db="EMBL/GenBank/DDBJ databases">
        <title>Minimal conservation of predation-associated metabolite biosynthetic gene clusters underscores biosynthetic potential of Myxococcota including descriptions for ten novel species: Archangium lansinium sp. nov., Myxococcus landrumus sp. nov., Nannocystis bai.</title>
        <authorList>
            <person name="Ahearne A."/>
            <person name="Stevens C."/>
            <person name="Dowd S."/>
        </authorList>
    </citation>
    <scope>NUCLEOTIDE SEQUENCE [LARGE SCALE GENOMIC DNA]</scope>
    <source>
        <strain evidence="8 9">BB15-2</strain>
    </source>
</reference>
<organism evidence="8 9">
    <name type="scientific">Nannocystis bainbridge</name>
    <dbReference type="NCBI Taxonomy" id="2995303"/>
    <lineage>
        <taxon>Bacteria</taxon>
        <taxon>Pseudomonadati</taxon>
        <taxon>Myxococcota</taxon>
        <taxon>Polyangia</taxon>
        <taxon>Nannocystales</taxon>
        <taxon>Nannocystaceae</taxon>
        <taxon>Nannocystis</taxon>
    </lineage>
</organism>
<dbReference type="InterPro" id="IPR013324">
    <property type="entry name" value="RNA_pol_sigma_r3/r4-like"/>
</dbReference>
<accession>A0ABT5E9S1</accession>
<dbReference type="Gene3D" id="1.10.1740.10">
    <property type="match status" value="1"/>
</dbReference>
<dbReference type="SUPFAM" id="SSF88946">
    <property type="entry name" value="Sigma2 domain of RNA polymerase sigma factors"/>
    <property type="match status" value="1"/>
</dbReference>
<dbReference type="RefSeq" id="WP_272090606.1">
    <property type="nucleotide sequence ID" value="NZ_JAQNDL010000003.1"/>
</dbReference>
<dbReference type="Proteomes" id="UP001221686">
    <property type="component" value="Unassembled WGS sequence"/>
</dbReference>
<dbReference type="SUPFAM" id="SSF88659">
    <property type="entry name" value="Sigma3 and sigma4 domains of RNA polymerase sigma factors"/>
    <property type="match status" value="1"/>
</dbReference>
<evidence type="ECO:0000256" key="2">
    <source>
        <dbReference type="ARBA" id="ARBA00023015"/>
    </source>
</evidence>
<evidence type="ECO:0000256" key="3">
    <source>
        <dbReference type="ARBA" id="ARBA00023082"/>
    </source>
</evidence>